<dbReference type="InterPro" id="IPR045621">
    <property type="entry name" value="BPD_transp_1_N"/>
</dbReference>
<accession>A0A381SLM2</accession>
<feature type="transmembrane region" description="Helical" evidence="7">
    <location>
        <begin position="277"/>
        <end position="298"/>
    </location>
</feature>
<dbReference type="GO" id="GO:0055085">
    <property type="term" value="P:transmembrane transport"/>
    <property type="evidence" value="ECO:0007669"/>
    <property type="project" value="InterPro"/>
</dbReference>
<evidence type="ECO:0000256" key="3">
    <source>
        <dbReference type="ARBA" id="ARBA00022475"/>
    </source>
</evidence>
<dbReference type="Pfam" id="PF00528">
    <property type="entry name" value="BPD_transp_1"/>
    <property type="match status" value="1"/>
</dbReference>
<keyword evidence="2" id="KW-0813">Transport</keyword>
<organism evidence="9">
    <name type="scientific">marine metagenome</name>
    <dbReference type="NCBI Taxonomy" id="408172"/>
    <lineage>
        <taxon>unclassified sequences</taxon>
        <taxon>metagenomes</taxon>
        <taxon>ecological metagenomes</taxon>
    </lineage>
</organism>
<dbReference type="CDD" id="cd06261">
    <property type="entry name" value="TM_PBP2"/>
    <property type="match status" value="1"/>
</dbReference>
<keyword evidence="4 7" id="KW-0812">Transmembrane</keyword>
<dbReference type="PANTHER" id="PTHR43163:SF6">
    <property type="entry name" value="DIPEPTIDE TRANSPORT SYSTEM PERMEASE PROTEIN DPPB-RELATED"/>
    <property type="match status" value="1"/>
</dbReference>
<dbReference type="AlphaFoldDB" id="A0A381SLM2"/>
<dbReference type="PANTHER" id="PTHR43163">
    <property type="entry name" value="DIPEPTIDE TRANSPORT SYSTEM PERMEASE PROTEIN DPPB-RELATED"/>
    <property type="match status" value="1"/>
</dbReference>
<dbReference type="Pfam" id="PF19300">
    <property type="entry name" value="BPD_transp_1_N"/>
    <property type="match status" value="1"/>
</dbReference>
<dbReference type="EMBL" id="UINC01003086">
    <property type="protein sequence ID" value="SVA03237.1"/>
    <property type="molecule type" value="Genomic_DNA"/>
</dbReference>
<sequence length="305" mass="33644">MQRYLIFRFAQSLLALLGVSIIVFGLTRLSGDVVEFYLPQDAHPEDFVRVREAWGLDKPIVVQYGVYVGNIMKGDWGRSFRYNDDALGLVVEKFPKTLKLAGFTIAISTILGLGIGVFVSIRKGSIFDTGGKILALLGQSVPSFWLGLMLMWIFAVHLGWLPTSGEGGIKHMIMPAIALGGFNVAALMRLTRSAMLDVLDSEYIKLARIKGLSERKIIWKHALRNAAIAPLTYFGVVTGFLLTGSVVTETVFAWPGIGLLAVEAVEARDYAVVQGVVIFMASMFIFANLVVDVLYAYLDPRIRYN</sequence>
<evidence type="ECO:0000256" key="2">
    <source>
        <dbReference type="ARBA" id="ARBA00022448"/>
    </source>
</evidence>
<dbReference type="PROSITE" id="PS50928">
    <property type="entry name" value="ABC_TM1"/>
    <property type="match status" value="1"/>
</dbReference>
<evidence type="ECO:0000256" key="6">
    <source>
        <dbReference type="ARBA" id="ARBA00023136"/>
    </source>
</evidence>
<dbReference type="InterPro" id="IPR035906">
    <property type="entry name" value="MetI-like_sf"/>
</dbReference>
<keyword evidence="5 7" id="KW-1133">Transmembrane helix</keyword>
<evidence type="ECO:0000256" key="1">
    <source>
        <dbReference type="ARBA" id="ARBA00004651"/>
    </source>
</evidence>
<dbReference type="InterPro" id="IPR000515">
    <property type="entry name" value="MetI-like"/>
</dbReference>
<feature type="transmembrane region" description="Helical" evidence="7">
    <location>
        <begin position="100"/>
        <end position="121"/>
    </location>
</feature>
<feature type="domain" description="ABC transmembrane type-1" evidence="8">
    <location>
        <begin position="94"/>
        <end position="295"/>
    </location>
</feature>
<dbReference type="Gene3D" id="1.10.3720.10">
    <property type="entry name" value="MetI-like"/>
    <property type="match status" value="1"/>
</dbReference>
<proteinExistence type="predicted"/>
<comment type="subcellular location">
    <subcellularLocation>
        <location evidence="1">Cell membrane</location>
        <topology evidence="1">Multi-pass membrane protein</topology>
    </subcellularLocation>
</comment>
<gene>
    <name evidence="9" type="ORF">METZ01_LOCUS56091</name>
</gene>
<evidence type="ECO:0000256" key="4">
    <source>
        <dbReference type="ARBA" id="ARBA00022692"/>
    </source>
</evidence>
<feature type="transmembrane region" description="Helical" evidence="7">
    <location>
        <begin position="133"/>
        <end position="160"/>
    </location>
</feature>
<keyword evidence="6 7" id="KW-0472">Membrane</keyword>
<keyword evidence="3" id="KW-1003">Cell membrane</keyword>
<dbReference type="GO" id="GO:0005886">
    <property type="term" value="C:plasma membrane"/>
    <property type="evidence" value="ECO:0007669"/>
    <property type="project" value="UniProtKB-SubCell"/>
</dbReference>
<protein>
    <recommendedName>
        <fullName evidence="8">ABC transmembrane type-1 domain-containing protein</fullName>
    </recommendedName>
</protein>
<evidence type="ECO:0000256" key="5">
    <source>
        <dbReference type="ARBA" id="ARBA00022989"/>
    </source>
</evidence>
<dbReference type="SUPFAM" id="SSF161098">
    <property type="entry name" value="MetI-like"/>
    <property type="match status" value="1"/>
</dbReference>
<name>A0A381SLM2_9ZZZZ</name>
<reference evidence="9" key="1">
    <citation type="submission" date="2018-05" db="EMBL/GenBank/DDBJ databases">
        <authorList>
            <person name="Lanie J.A."/>
            <person name="Ng W.-L."/>
            <person name="Kazmierczak K.M."/>
            <person name="Andrzejewski T.M."/>
            <person name="Davidsen T.M."/>
            <person name="Wayne K.J."/>
            <person name="Tettelin H."/>
            <person name="Glass J.I."/>
            <person name="Rusch D."/>
            <person name="Podicherti R."/>
            <person name="Tsui H.-C.T."/>
            <person name="Winkler M.E."/>
        </authorList>
    </citation>
    <scope>NUCLEOTIDE SEQUENCE</scope>
</reference>
<feature type="transmembrane region" description="Helical" evidence="7">
    <location>
        <begin position="12"/>
        <end position="31"/>
    </location>
</feature>
<evidence type="ECO:0000313" key="9">
    <source>
        <dbReference type="EMBL" id="SVA03237.1"/>
    </source>
</evidence>
<feature type="transmembrane region" description="Helical" evidence="7">
    <location>
        <begin position="231"/>
        <end position="257"/>
    </location>
</feature>
<feature type="transmembrane region" description="Helical" evidence="7">
    <location>
        <begin position="172"/>
        <end position="190"/>
    </location>
</feature>
<evidence type="ECO:0000259" key="8">
    <source>
        <dbReference type="PROSITE" id="PS50928"/>
    </source>
</evidence>
<evidence type="ECO:0000256" key="7">
    <source>
        <dbReference type="SAM" id="Phobius"/>
    </source>
</evidence>